<dbReference type="CDD" id="cd07067">
    <property type="entry name" value="HP_PGM_like"/>
    <property type="match status" value="1"/>
</dbReference>
<protein>
    <submittedName>
        <fullName evidence="1">Histidine phosphatase family protein</fullName>
    </submittedName>
</protein>
<evidence type="ECO:0000313" key="2">
    <source>
        <dbReference type="Proteomes" id="UP001419084"/>
    </source>
</evidence>
<dbReference type="PANTHER" id="PTHR10606">
    <property type="entry name" value="6-PHOSPHOFRUCTO-2-KINASE/FRUCTOSE-2,6-BISPHOSPHATASE"/>
    <property type="match status" value="1"/>
</dbReference>
<accession>A0ABQ5M9W9</accession>
<dbReference type="InterPro" id="IPR003094">
    <property type="entry name" value="6Pfruct_kin"/>
</dbReference>
<dbReference type="InterPro" id="IPR013078">
    <property type="entry name" value="His_Pase_superF_clade-1"/>
</dbReference>
<keyword evidence="2" id="KW-1185">Reference proteome</keyword>
<dbReference type="EMBL" id="BRPJ01000072">
    <property type="protein sequence ID" value="GLB31414.1"/>
    <property type="molecule type" value="Genomic_DNA"/>
</dbReference>
<dbReference type="PIRSF" id="PIRSF000709">
    <property type="entry name" value="6PFK_2-Ptase"/>
    <property type="match status" value="1"/>
</dbReference>
<dbReference type="Proteomes" id="UP001419084">
    <property type="component" value="Unassembled WGS sequence"/>
</dbReference>
<sequence length="162" mass="18687">MQAEFLKETLKDIPIDFVFTSPLRRCLQTAEILFGGSRHDFIQVKEFKEINLGLWENKPIETIKTNFPAAYEERGKNLLTFQPPEGESFGQLAERVLPAFDRIRNSYTGDIMIIGHAGVNRTILSEIQGISIDDFFLIRQPYGCVYELLWKEDSICQVKRLV</sequence>
<dbReference type="Gene3D" id="3.40.50.1240">
    <property type="entry name" value="Phosphoglycerate mutase-like"/>
    <property type="match status" value="1"/>
</dbReference>
<comment type="caution">
    <text evidence="1">The sequence shown here is derived from an EMBL/GenBank/DDBJ whole genome shotgun (WGS) entry which is preliminary data.</text>
</comment>
<gene>
    <name evidence="1" type="ORF">LAD12857_33370</name>
</gene>
<reference evidence="1 2" key="1">
    <citation type="journal article" date="2024" name="Int. J. Syst. Evol. Microbiol.">
        <title>Lacrimispora brassicae sp. nov. isolated from fermented cabbage, and proposal of Clostridium indicum Gundawar et al. 2019 and Clostridium methoxybenzovorans Mechichi et al. 1999 as heterotypic synonyms of Lacrimispora amygdalina (Parshina et al. 2003) Haas and Blanchard 2020 and Lacrimispora indolis (McClung and McCoy 1957) Haas and Blanchard 2020, respectively.</title>
        <authorList>
            <person name="Kobayashi H."/>
            <person name="Tanizawa Y."/>
            <person name="Sakamoto M."/>
            <person name="Ohkuma M."/>
            <person name="Tohno M."/>
        </authorList>
    </citation>
    <scope>NUCLEOTIDE SEQUENCE [LARGE SCALE GENOMIC DNA]</scope>
    <source>
        <strain evidence="1 2">DSM 12857</strain>
    </source>
</reference>
<organism evidence="1 2">
    <name type="scientific">Lacrimispora amygdalina</name>
    <dbReference type="NCBI Taxonomy" id="253257"/>
    <lineage>
        <taxon>Bacteria</taxon>
        <taxon>Bacillati</taxon>
        <taxon>Bacillota</taxon>
        <taxon>Clostridia</taxon>
        <taxon>Lachnospirales</taxon>
        <taxon>Lachnospiraceae</taxon>
        <taxon>Lacrimispora</taxon>
    </lineage>
</organism>
<dbReference type="Pfam" id="PF00300">
    <property type="entry name" value="His_Phos_1"/>
    <property type="match status" value="1"/>
</dbReference>
<evidence type="ECO:0000313" key="1">
    <source>
        <dbReference type="EMBL" id="GLB31414.1"/>
    </source>
</evidence>
<name>A0ABQ5M9W9_9FIRM</name>
<proteinExistence type="predicted"/>
<dbReference type="InterPro" id="IPR029033">
    <property type="entry name" value="His_PPase_superfam"/>
</dbReference>
<dbReference type="SUPFAM" id="SSF53254">
    <property type="entry name" value="Phosphoglycerate mutase-like"/>
    <property type="match status" value="1"/>
</dbReference>